<keyword evidence="2" id="KW-1185">Reference proteome</keyword>
<evidence type="ECO:0000313" key="1">
    <source>
        <dbReference type="EMBL" id="MFC4027421.1"/>
    </source>
</evidence>
<dbReference type="Proteomes" id="UP001595793">
    <property type="component" value="Unassembled WGS sequence"/>
</dbReference>
<dbReference type="RefSeq" id="WP_290234202.1">
    <property type="nucleotide sequence ID" value="NZ_JAUFPZ010000002.1"/>
</dbReference>
<name>A0ABV8HB27_9FLAO</name>
<dbReference type="EMBL" id="JBHSAS010000006">
    <property type="protein sequence ID" value="MFC4027421.1"/>
    <property type="molecule type" value="Genomic_DNA"/>
</dbReference>
<sequence length="73" mass="8533">MEVIVQKMNKVYIEKRRTLGLYHIVHQSDCPIIPNNSDCVEMNSSPEIDATITTLKKKYDELEKCQVCFNKEE</sequence>
<proteinExistence type="predicted"/>
<reference evidence="2" key="1">
    <citation type="journal article" date="2019" name="Int. J. Syst. Evol. Microbiol.">
        <title>The Global Catalogue of Microorganisms (GCM) 10K type strain sequencing project: providing services to taxonomists for standard genome sequencing and annotation.</title>
        <authorList>
            <consortium name="The Broad Institute Genomics Platform"/>
            <consortium name="The Broad Institute Genome Sequencing Center for Infectious Disease"/>
            <person name="Wu L."/>
            <person name="Ma J."/>
        </authorList>
    </citation>
    <scope>NUCLEOTIDE SEQUENCE [LARGE SCALE GENOMIC DNA]</scope>
    <source>
        <strain evidence="2">CECT 9128</strain>
    </source>
</reference>
<comment type="caution">
    <text evidence="1">The sequence shown here is derived from an EMBL/GenBank/DDBJ whole genome shotgun (WGS) entry which is preliminary data.</text>
</comment>
<organism evidence="1 2">
    <name type="scientific">Zunongwangia endophytica</name>
    <dbReference type="NCBI Taxonomy" id="1808945"/>
    <lineage>
        <taxon>Bacteria</taxon>
        <taxon>Pseudomonadati</taxon>
        <taxon>Bacteroidota</taxon>
        <taxon>Flavobacteriia</taxon>
        <taxon>Flavobacteriales</taxon>
        <taxon>Flavobacteriaceae</taxon>
        <taxon>Zunongwangia</taxon>
    </lineage>
</organism>
<gene>
    <name evidence="1" type="ORF">ACFOS1_08395</name>
</gene>
<accession>A0ABV8HB27</accession>
<evidence type="ECO:0000313" key="2">
    <source>
        <dbReference type="Proteomes" id="UP001595793"/>
    </source>
</evidence>
<protein>
    <submittedName>
        <fullName evidence="1">Uncharacterized protein</fullName>
    </submittedName>
</protein>